<reference evidence="3" key="1">
    <citation type="submission" date="2016-10" db="EMBL/GenBank/DDBJ databases">
        <authorList>
            <person name="Varghese N."/>
            <person name="Submissions S."/>
        </authorList>
    </citation>
    <scope>NUCLEOTIDE SEQUENCE [LARGE SCALE GENOMIC DNA]</scope>
    <source>
        <strain evidence="3">CGMCC 1.3704</strain>
    </source>
</reference>
<dbReference type="InterPro" id="IPR048474">
    <property type="entry name" value="M1E1E6-like_sf"/>
</dbReference>
<dbReference type="Pfam" id="PF21648">
    <property type="entry name" value="M1E1E6-like"/>
    <property type="match status" value="1"/>
</dbReference>
<dbReference type="EMBL" id="FOSB01000002">
    <property type="protein sequence ID" value="SFJ43357.1"/>
    <property type="molecule type" value="Genomic_DNA"/>
</dbReference>
<dbReference type="Proteomes" id="UP000183557">
    <property type="component" value="Unassembled WGS sequence"/>
</dbReference>
<dbReference type="Gene3D" id="3.30.2210.10">
    <property type="entry name" value="Integron cassette protein superfamily"/>
    <property type="match status" value="1"/>
</dbReference>
<dbReference type="RefSeq" id="WP_083412502.1">
    <property type="nucleotide sequence ID" value="NZ_FOSB01000002.1"/>
</dbReference>
<evidence type="ECO:0000313" key="2">
    <source>
        <dbReference type="EMBL" id="SFJ43357.1"/>
    </source>
</evidence>
<protein>
    <recommendedName>
        <fullName evidence="1">Integron cassette protein domain-containing protein</fullName>
    </recommendedName>
</protein>
<keyword evidence="3" id="KW-1185">Reference proteome</keyword>
<gene>
    <name evidence="2" type="ORF">SAMN04487936_102152</name>
</gene>
<accession>A0A1I3RDG6</accession>
<proteinExistence type="predicted"/>
<feature type="domain" description="Integron cassette protein" evidence="1">
    <location>
        <begin position="111"/>
        <end position="203"/>
    </location>
</feature>
<dbReference type="OrthoDB" id="9156079at2"/>
<evidence type="ECO:0000313" key="3">
    <source>
        <dbReference type="Proteomes" id="UP000183557"/>
    </source>
</evidence>
<name>A0A1I3RDG6_HALDA</name>
<evidence type="ECO:0000259" key="1">
    <source>
        <dbReference type="Pfam" id="PF21648"/>
    </source>
</evidence>
<dbReference type="AlphaFoldDB" id="A0A1I3RDG6"/>
<dbReference type="InterPro" id="IPR048473">
    <property type="entry name" value="M1E1E6-like"/>
</dbReference>
<sequence>MKVKLNSEQEKMRLRIQELYNEAMNYFKNKPTNIPSSRMEDIINELGFLGHKLHMQLNPKPKHHRYMIENSGMQPEDPDFYYHIHPIEDLLKYLDDPHANDDPEDVTLDEKFEFKVYTRRWGHEDLYNITRNKDGWYISHLSHEGQGGKNAEPILSYILRHDSVSYPQNLPRVMEDIWIRAKDEGLTKEQVQEMLKQVADWISIVEENYPSDIGR</sequence>
<organism evidence="2 3">
    <name type="scientific">Halobacillus dabanensis</name>
    <dbReference type="NCBI Taxonomy" id="240302"/>
    <lineage>
        <taxon>Bacteria</taxon>
        <taxon>Bacillati</taxon>
        <taxon>Bacillota</taxon>
        <taxon>Bacilli</taxon>
        <taxon>Bacillales</taxon>
        <taxon>Bacillaceae</taxon>
        <taxon>Halobacillus</taxon>
    </lineage>
</organism>